<organism evidence="2 3">
    <name type="scientific">Pyxidicoccus parkwayensis</name>
    <dbReference type="NCBI Taxonomy" id="2813578"/>
    <lineage>
        <taxon>Bacteria</taxon>
        <taxon>Pseudomonadati</taxon>
        <taxon>Myxococcota</taxon>
        <taxon>Myxococcia</taxon>
        <taxon>Myxococcales</taxon>
        <taxon>Cystobacterineae</taxon>
        <taxon>Myxococcaceae</taxon>
        <taxon>Pyxidicoccus</taxon>
    </lineage>
</organism>
<evidence type="ECO:0000313" key="2">
    <source>
        <dbReference type="EMBL" id="QSQ19284.1"/>
    </source>
</evidence>
<dbReference type="EMBL" id="CP071090">
    <property type="protein sequence ID" value="QSQ19284.1"/>
    <property type="molecule type" value="Genomic_DNA"/>
</dbReference>
<gene>
    <name evidence="2" type="ORF">JY651_28555</name>
</gene>
<reference evidence="2 3" key="1">
    <citation type="submission" date="2021-02" db="EMBL/GenBank/DDBJ databases">
        <title>De Novo genome assembly of isolated myxobacteria.</title>
        <authorList>
            <person name="Stevens D.C."/>
        </authorList>
    </citation>
    <scope>NUCLEOTIDE SEQUENCE [LARGE SCALE GENOMIC DNA]</scope>
    <source>
        <strain evidence="3">SCPEA02</strain>
    </source>
</reference>
<dbReference type="RefSeq" id="WP_206720871.1">
    <property type="nucleotide sequence ID" value="NZ_CP071090.1"/>
</dbReference>
<sequence>MRRIVGTPAVVQTSTRGEATPLPAGLEVLVSTGDQPRHLTVEVRRGEAVDAQPALEDAANLLRSVVPLVGVVAHLQRTPPSKSALPSPEPRPSVEAEAPRATIHPAWWRWALPSVALAGGAALLLWPRTIQDTTPPPSPVEAVVQVQATADDVELADILQFSSSKEPMTVQRRVVVPDAPLKGQDTPPCTSPSRPVNGGCWLKLDDKPPCPRNSAEHAGACWVPVRGEKAMPMSFDRRRP</sequence>
<evidence type="ECO:0000313" key="3">
    <source>
        <dbReference type="Proteomes" id="UP000662747"/>
    </source>
</evidence>
<name>A0ABX7NLP9_9BACT</name>
<dbReference type="Proteomes" id="UP000662747">
    <property type="component" value="Chromosome"/>
</dbReference>
<proteinExistence type="predicted"/>
<evidence type="ECO:0000256" key="1">
    <source>
        <dbReference type="SAM" id="MobiDB-lite"/>
    </source>
</evidence>
<keyword evidence="3" id="KW-1185">Reference proteome</keyword>
<protein>
    <submittedName>
        <fullName evidence="2">Uncharacterized protein</fullName>
    </submittedName>
</protein>
<accession>A0ABX7NLP9</accession>
<feature type="region of interest" description="Disordered" evidence="1">
    <location>
        <begin position="78"/>
        <end position="97"/>
    </location>
</feature>